<proteinExistence type="predicted"/>
<feature type="transmembrane region" description="Helical" evidence="1">
    <location>
        <begin position="370"/>
        <end position="388"/>
    </location>
</feature>
<evidence type="ECO:0000313" key="3">
    <source>
        <dbReference type="EMBL" id="KKR79553.1"/>
    </source>
</evidence>
<gene>
    <name evidence="3" type="ORF">UU24_C0006G0047</name>
</gene>
<accession>A0A0G0TRD9</accession>
<keyword evidence="1" id="KW-1133">Transmembrane helix</keyword>
<feature type="transmembrane region" description="Helical" evidence="1">
    <location>
        <begin position="300"/>
        <end position="324"/>
    </location>
</feature>
<organism evidence="3 4">
    <name type="scientific">Candidatus Nomurabacteria bacterium GW2011_GWA2_40_9</name>
    <dbReference type="NCBI Taxonomy" id="1618734"/>
    <lineage>
        <taxon>Bacteria</taxon>
        <taxon>Candidatus Nomuraibacteriota</taxon>
    </lineage>
</organism>
<dbReference type="InterPro" id="IPR038731">
    <property type="entry name" value="RgtA/B/C-like"/>
</dbReference>
<reference evidence="3 4" key="1">
    <citation type="journal article" date="2015" name="Nature">
        <title>rRNA introns, odd ribosomes, and small enigmatic genomes across a large radiation of phyla.</title>
        <authorList>
            <person name="Brown C.T."/>
            <person name="Hug L.A."/>
            <person name="Thomas B.C."/>
            <person name="Sharon I."/>
            <person name="Castelle C.J."/>
            <person name="Singh A."/>
            <person name="Wilkins M.J."/>
            <person name="Williams K.H."/>
            <person name="Banfield J.F."/>
        </authorList>
    </citation>
    <scope>NUCLEOTIDE SEQUENCE [LARGE SCALE GENOMIC DNA]</scope>
</reference>
<evidence type="ECO:0000256" key="1">
    <source>
        <dbReference type="SAM" id="Phobius"/>
    </source>
</evidence>
<dbReference type="EMBL" id="LBZW01000006">
    <property type="protein sequence ID" value="KKR79553.1"/>
    <property type="molecule type" value="Genomic_DNA"/>
</dbReference>
<keyword evidence="1" id="KW-0472">Membrane</keyword>
<name>A0A0G0TRD9_9BACT</name>
<feature type="transmembrane region" description="Helical" evidence="1">
    <location>
        <begin position="180"/>
        <end position="207"/>
    </location>
</feature>
<dbReference type="Pfam" id="PF13231">
    <property type="entry name" value="PMT_2"/>
    <property type="match status" value="1"/>
</dbReference>
<feature type="transmembrane region" description="Helical" evidence="1">
    <location>
        <begin position="153"/>
        <end position="174"/>
    </location>
</feature>
<evidence type="ECO:0000313" key="4">
    <source>
        <dbReference type="Proteomes" id="UP000034749"/>
    </source>
</evidence>
<protein>
    <recommendedName>
        <fullName evidence="2">Glycosyltransferase RgtA/B/C/D-like domain-containing protein</fullName>
    </recommendedName>
</protein>
<feature type="transmembrane region" description="Helical" evidence="1">
    <location>
        <begin position="7"/>
        <end position="27"/>
    </location>
</feature>
<feature type="transmembrane region" description="Helical" evidence="1">
    <location>
        <begin position="400"/>
        <end position="418"/>
    </location>
</feature>
<feature type="transmembrane region" description="Helical" evidence="1">
    <location>
        <begin position="266"/>
        <end position="288"/>
    </location>
</feature>
<dbReference type="AlphaFoldDB" id="A0A0G0TRD9"/>
<feature type="transmembrane region" description="Helical" evidence="1">
    <location>
        <begin position="219"/>
        <end position="242"/>
    </location>
</feature>
<sequence>MYSKKIGLFLCLFIVYVFSGTLVIPTINNNYKDPNLITYFNADEAYIMDILWKYYSGETRDSYQGAFDYGLEFHYLTDISRHVLSCFINITPGTFILILRWLHFIGWLLSFWALLCLIRYHFDDFWQPMAAMFLLAVRPAFAYFTNNAKPEPLVLFFIILGLNYTLRIIQSPIWKNILCAIIFTSIAYLIKIEGLFLLPAIVVALYFSDGKVYKSIAQLSWLTPIIIGVVLLVISFAPIIFYKRISTGHTFYEEYGLITSFIKLKIPLYIMLVAIGFIFSPLLVYFMIPYKMLRNHLAKLSCCGLLIGGLFILITLVIGFRWVLNPSYFISTLVGYGSIFFAHDSALQNNSFNLVLFVKNFILKVRELDVIIFILFLLYLIVEIVSLFKSKRLSVPLYKRLVLIMFFIPCLILLFSSGRMVGLHMLPFFVVMSILSFQGMKLLVRSSNLKRSYCYVLNGLFVILILGSIGFNGWHVIKSRMYEFHRDQDIVFDIQKWFQENIPNQAKIVSDHLTRVYLASEYKSVKFLDYADPLKNMKTYIKEFQPTYVYYNEGVRDEQIPLLNKIITDYKVVLIKAFENSNDSYQRYPKSRFVIYKILY</sequence>
<feature type="transmembrane region" description="Helical" evidence="1">
    <location>
        <begin position="104"/>
        <end position="122"/>
    </location>
</feature>
<dbReference type="Proteomes" id="UP000034749">
    <property type="component" value="Unassembled WGS sequence"/>
</dbReference>
<comment type="caution">
    <text evidence="3">The sequence shown here is derived from an EMBL/GenBank/DDBJ whole genome shotgun (WGS) entry which is preliminary data.</text>
</comment>
<evidence type="ECO:0000259" key="2">
    <source>
        <dbReference type="Pfam" id="PF13231"/>
    </source>
</evidence>
<keyword evidence="1" id="KW-0812">Transmembrane</keyword>
<feature type="transmembrane region" description="Helical" evidence="1">
    <location>
        <begin position="456"/>
        <end position="477"/>
    </location>
</feature>
<feature type="domain" description="Glycosyltransferase RgtA/B/C/D-like" evidence="2">
    <location>
        <begin position="97"/>
        <end position="227"/>
    </location>
</feature>